<evidence type="ECO:0000256" key="10">
    <source>
        <dbReference type="PROSITE-ProRule" id="PRU01360"/>
    </source>
</evidence>
<dbReference type="GO" id="GO:0044718">
    <property type="term" value="P:siderophore transmembrane transport"/>
    <property type="evidence" value="ECO:0007669"/>
    <property type="project" value="TreeGrafter"/>
</dbReference>
<dbReference type="Pfam" id="PF07715">
    <property type="entry name" value="Plug"/>
    <property type="match status" value="1"/>
</dbReference>
<sequence>MIRAVDRCLFLMFLITVTVFCHAQKDIRGSLTGRVLDDRGTAVTGVSVYLEPDMHITQTDDDGNFGFHDIIAGNYILHISGLGYVKRALKIHVESARTKDITIALTMDKNQDLNEVVVEGRTETPDNLLDIRGGSAMPVTVIGKEAIAQMGSRRLDEVLKEQTGIAIVNDIGGGARATGVQMQGFSSDYVMILIDGQPMVGRNRGNFDLSRISVSNIERIEIIKGASSCLFGSEALGGAINIVTRHGAVQPQGMVAVRYGSLNIADITLEGETPFDHQRGSANISANYYRTDGFNTDPYMSGGTTAPPYDDYTLQGRIRYRLTPTGTLGGSFRYALRRSFMEQVFGTGAQQNTAGDNQDITDINASLTYDKTFKNGLRSMSRYYLTRYVSDMSVLWQETNAKAGAEKFAQTLHRAEQQFAYTPHNELKFTAGLGGSVEQMDNRDFNVPGGLWSGFAYLQGDWHINDRFEVVGGLRYDHHNSFGGRLNPSFGLHYRLFPELTFNLAMGSGFKTPDYRQRYQVFMNPVANYLVIGTELLRETLEAMKDAGQISEVREYLINQLDQNLKAEKSLSLNGGVTYTPKKNVKIDINAFYHDISNQINSIRVASGTSVRDIYTYQNLPRSFNTGLEASASVTLPSGLDIKAGYQYLVAKDRGVMDSIRNSTGAYAYVRDNASGLFRESRLSDYFGLENRSRHMANARIAYHYSPWNISANIRVNYRGRYAFGDRNNNRFIDPYDTFVKGHFLVNAGIEKKLLKEKVSIQLTADNILDYTDRLMPGQPGLVILAGISYRFYKE</sequence>
<evidence type="ECO:0000256" key="8">
    <source>
        <dbReference type="ARBA" id="ARBA00023170"/>
    </source>
</evidence>
<evidence type="ECO:0000313" key="14">
    <source>
        <dbReference type="EMBL" id="SFW19046.1"/>
    </source>
</evidence>
<feature type="domain" description="TonB-dependent receptor-like beta-barrel" evidence="12">
    <location>
        <begin position="283"/>
        <end position="768"/>
    </location>
</feature>
<protein>
    <submittedName>
        <fullName evidence="14">Outer membrane receptor for ferrienterochelin and colicins</fullName>
    </submittedName>
</protein>
<keyword evidence="6 11" id="KW-0798">TonB box</keyword>
<dbReference type="PANTHER" id="PTHR30069">
    <property type="entry name" value="TONB-DEPENDENT OUTER MEMBRANE RECEPTOR"/>
    <property type="match status" value="1"/>
</dbReference>
<evidence type="ECO:0000256" key="7">
    <source>
        <dbReference type="ARBA" id="ARBA00023136"/>
    </source>
</evidence>
<organism evidence="14 15">
    <name type="scientific">Sinomicrobium oceani</name>
    <dbReference type="NCBI Taxonomy" id="1150368"/>
    <lineage>
        <taxon>Bacteria</taxon>
        <taxon>Pseudomonadati</taxon>
        <taxon>Bacteroidota</taxon>
        <taxon>Flavobacteriia</taxon>
        <taxon>Flavobacteriales</taxon>
        <taxon>Flavobacteriaceae</taxon>
        <taxon>Sinomicrobium</taxon>
    </lineage>
</organism>
<keyword evidence="9 10" id="KW-0998">Cell outer membrane</keyword>
<accession>A0A1K1MAR0</accession>
<keyword evidence="3 10" id="KW-1134">Transmembrane beta strand</keyword>
<gene>
    <name evidence="14" type="ORF">SAMN02927921_00448</name>
</gene>
<evidence type="ECO:0000313" key="15">
    <source>
        <dbReference type="Proteomes" id="UP000182248"/>
    </source>
</evidence>
<dbReference type="GO" id="GO:0009279">
    <property type="term" value="C:cell outer membrane"/>
    <property type="evidence" value="ECO:0007669"/>
    <property type="project" value="UniProtKB-SubCell"/>
</dbReference>
<dbReference type="Pfam" id="PF13715">
    <property type="entry name" value="CarbopepD_reg_2"/>
    <property type="match status" value="1"/>
</dbReference>
<dbReference type="InterPro" id="IPR000531">
    <property type="entry name" value="Beta-barrel_TonB"/>
</dbReference>
<dbReference type="SUPFAM" id="SSF56935">
    <property type="entry name" value="Porins"/>
    <property type="match status" value="1"/>
</dbReference>
<dbReference type="Gene3D" id="2.170.130.10">
    <property type="entry name" value="TonB-dependent receptor, plug domain"/>
    <property type="match status" value="1"/>
</dbReference>
<keyword evidence="4 10" id="KW-0812">Transmembrane</keyword>
<comment type="subcellular location">
    <subcellularLocation>
        <location evidence="1 10">Cell outer membrane</location>
        <topology evidence="1 10">Multi-pass membrane protein</topology>
    </subcellularLocation>
</comment>
<reference evidence="14 15" key="1">
    <citation type="submission" date="2016-11" db="EMBL/GenBank/DDBJ databases">
        <authorList>
            <person name="Jaros S."/>
            <person name="Januszkiewicz K."/>
            <person name="Wedrychowicz H."/>
        </authorList>
    </citation>
    <scope>NUCLEOTIDE SEQUENCE [LARGE SCALE GENOMIC DNA]</scope>
    <source>
        <strain evidence="14 15">CGMCC 1.12145</strain>
    </source>
</reference>
<dbReference type="Pfam" id="PF00593">
    <property type="entry name" value="TonB_dep_Rec_b-barrel"/>
    <property type="match status" value="1"/>
</dbReference>
<dbReference type="Gene3D" id="2.40.170.20">
    <property type="entry name" value="TonB-dependent receptor, beta-barrel domain"/>
    <property type="match status" value="1"/>
</dbReference>
<evidence type="ECO:0000259" key="12">
    <source>
        <dbReference type="Pfam" id="PF00593"/>
    </source>
</evidence>
<evidence type="ECO:0000256" key="11">
    <source>
        <dbReference type="RuleBase" id="RU003357"/>
    </source>
</evidence>
<name>A0A1K1MAR0_9FLAO</name>
<evidence type="ECO:0000256" key="3">
    <source>
        <dbReference type="ARBA" id="ARBA00022452"/>
    </source>
</evidence>
<dbReference type="SUPFAM" id="SSF49464">
    <property type="entry name" value="Carboxypeptidase regulatory domain-like"/>
    <property type="match status" value="1"/>
</dbReference>
<keyword evidence="15" id="KW-1185">Reference proteome</keyword>
<dbReference type="CDD" id="cd01347">
    <property type="entry name" value="ligand_gated_channel"/>
    <property type="match status" value="1"/>
</dbReference>
<dbReference type="Gene3D" id="2.60.40.1120">
    <property type="entry name" value="Carboxypeptidase-like, regulatory domain"/>
    <property type="match status" value="1"/>
</dbReference>
<evidence type="ECO:0000259" key="13">
    <source>
        <dbReference type="Pfam" id="PF07715"/>
    </source>
</evidence>
<evidence type="ECO:0000256" key="6">
    <source>
        <dbReference type="ARBA" id="ARBA00023077"/>
    </source>
</evidence>
<evidence type="ECO:0000256" key="1">
    <source>
        <dbReference type="ARBA" id="ARBA00004571"/>
    </source>
</evidence>
<proteinExistence type="inferred from homology"/>
<dbReference type="InterPro" id="IPR039426">
    <property type="entry name" value="TonB-dep_rcpt-like"/>
</dbReference>
<comment type="similarity">
    <text evidence="10 11">Belongs to the TonB-dependent receptor family.</text>
</comment>
<keyword evidence="5" id="KW-0732">Signal</keyword>
<evidence type="ECO:0000256" key="2">
    <source>
        <dbReference type="ARBA" id="ARBA00022448"/>
    </source>
</evidence>
<dbReference type="Proteomes" id="UP000182248">
    <property type="component" value="Unassembled WGS sequence"/>
</dbReference>
<keyword evidence="7 10" id="KW-0472">Membrane</keyword>
<dbReference type="InterPro" id="IPR008969">
    <property type="entry name" value="CarboxyPept-like_regulatory"/>
</dbReference>
<keyword evidence="2 10" id="KW-0813">Transport</keyword>
<dbReference type="GO" id="GO:0015344">
    <property type="term" value="F:siderophore uptake transmembrane transporter activity"/>
    <property type="evidence" value="ECO:0007669"/>
    <property type="project" value="TreeGrafter"/>
</dbReference>
<evidence type="ECO:0000256" key="9">
    <source>
        <dbReference type="ARBA" id="ARBA00023237"/>
    </source>
</evidence>
<dbReference type="STRING" id="1150368.SAMN02927921_00448"/>
<keyword evidence="8 14" id="KW-0675">Receptor</keyword>
<dbReference type="InterPro" id="IPR012910">
    <property type="entry name" value="Plug_dom"/>
</dbReference>
<evidence type="ECO:0000256" key="4">
    <source>
        <dbReference type="ARBA" id="ARBA00022692"/>
    </source>
</evidence>
<dbReference type="PROSITE" id="PS52016">
    <property type="entry name" value="TONB_DEPENDENT_REC_3"/>
    <property type="match status" value="1"/>
</dbReference>
<dbReference type="InterPro" id="IPR036942">
    <property type="entry name" value="Beta-barrel_TonB_sf"/>
</dbReference>
<evidence type="ECO:0000256" key="5">
    <source>
        <dbReference type="ARBA" id="ARBA00022729"/>
    </source>
</evidence>
<dbReference type="InterPro" id="IPR037066">
    <property type="entry name" value="Plug_dom_sf"/>
</dbReference>
<dbReference type="OrthoDB" id="9764669at2"/>
<dbReference type="AlphaFoldDB" id="A0A1K1MAR0"/>
<dbReference type="EMBL" id="FPJE01000002">
    <property type="protein sequence ID" value="SFW19046.1"/>
    <property type="molecule type" value="Genomic_DNA"/>
</dbReference>
<dbReference type="PANTHER" id="PTHR30069:SF29">
    <property type="entry name" value="HEMOGLOBIN AND HEMOGLOBIN-HAPTOGLOBIN-BINDING PROTEIN 1-RELATED"/>
    <property type="match status" value="1"/>
</dbReference>
<feature type="domain" description="TonB-dependent receptor plug" evidence="13">
    <location>
        <begin position="136"/>
        <end position="239"/>
    </location>
</feature>